<name>A0A1E7F1Z3_9STRA</name>
<feature type="compositionally biased region" description="Polar residues" evidence="1">
    <location>
        <begin position="102"/>
        <end position="130"/>
    </location>
</feature>
<evidence type="ECO:0000256" key="1">
    <source>
        <dbReference type="SAM" id="MobiDB-lite"/>
    </source>
</evidence>
<dbReference type="Proteomes" id="UP000095751">
    <property type="component" value="Unassembled WGS sequence"/>
</dbReference>
<organism evidence="2 3">
    <name type="scientific">Fragilariopsis cylindrus CCMP1102</name>
    <dbReference type="NCBI Taxonomy" id="635003"/>
    <lineage>
        <taxon>Eukaryota</taxon>
        <taxon>Sar</taxon>
        <taxon>Stramenopiles</taxon>
        <taxon>Ochrophyta</taxon>
        <taxon>Bacillariophyta</taxon>
        <taxon>Bacillariophyceae</taxon>
        <taxon>Bacillariophycidae</taxon>
        <taxon>Bacillariales</taxon>
        <taxon>Bacillariaceae</taxon>
        <taxon>Fragilariopsis</taxon>
    </lineage>
</organism>
<dbReference type="AlphaFoldDB" id="A0A1E7F1Z3"/>
<evidence type="ECO:0000313" key="2">
    <source>
        <dbReference type="EMBL" id="OEU12202.1"/>
    </source>
</evidence>
<feature type="compositionally biased region" description="Basic and acidic residues" evidence="1">
    <location>
        <begin position="7"/>
        <end position="16"/>
    </location>
</feature>
<protein>
    <submittedName>
        <fullName evidence="2">Uncharacterized protein</fullName>
    </submittedName>
</protein>
<reference evidence="2 3" key="1">
    <citation type="submission" date="2016-09" db="EMBL/GenBank/DDBJ databases">
        <title>Extensive genetic diversity and differential bi-allelic expression allows diatom success in the polar Southern Ocean.</title>
        <authorList>
            <consortium name="DOE Joint Genome Institute"/>
            <person name="Mock T."/>
            <person name="Otillar R.P."/>
            <person name="Strauss J."/>
            <person name="Dupont C."/>
            <person name="Frickenhaus S."/>
            <person name="Maumus F."/>
            <person name="Mcmullan M."/>
            <person name="Sanges R."/>
            <person name="Schmutz J."/>
            <person name="Toseland A."/>
            <person name="Valas R."/>
            <person name="Veluchamy A."/>
            <person name="Ward B.J."/>
            <person name="Allen A."/>
            <person name="Barry K."/>
            <person name="Falciatore A."/>
            <person name="Ferrante M."/>
            <person name="Fortunato A.E."/>
            <person name="Gloeckner G."/>
            <person name="Gruber A."/>
            <person name="Hipkin R."/>
            <person name="Janech M."/>
            <person name="Kroth P."/>
            <person name="Leese F."/>
            <person name="Lindquist E."/>
            <person name="Lyon B.R."/>
            <person name="Martin J."/>
            <person name="Mayer C."/>
            <person name="Parker M."/>
            <person name="Quesneville H."/>
            <person name="Raymond J."/>
            <person name="Uhlig C."/>
            <person name="Valentin K.U."/>
            <person name="Worden A.Z."/>
            <person name="Armbrust E.V."/>
            <person name="Bowler C."/>
            <person name="Green B."/>
            <person name="Moulton V."/>
            <person name="Van Oosterhout C."/>
            <person name="Grigoriev I."/>
        </authorList>
    </citation>
    <scope>NUCLEOTIDE SEQUENCE [LARGE SCALE GENOMIC DNA]</scope>
    <source>
        <strain evidence="2 3">CCMP1102</strain>
    </source>
</reference>
<gene>
    <name evidence="2" type="ORF">FRACYDRAFT_270544</name>
</gene>
<feature type="compositionally biased region" description="Basic and acidic residues" evidence="1">
    <location>
        <begin position="59"/>
        <end position="98"/>
    </location>
</feature>
<keyword evidence="3" id="KW-1185">Reference proteome</keyword>
<dbReference type="InParanoid" id="A0A1E7F1Z3"/>
<feature type="region of interest" description="Disordered" evidence="1">
    <location>
        <begin position="1"/>
        <end position="130"/>
    </location>
</feature>
<proteinExistence type="predicted"/>
<accession>A0A1E7F1Z3</accession>
<dbReference type="KEGG" id="fcy:FRACYDRAFT_270544"/>
<evidence type="ECO:0000313" key="3">
    <source>
        <dbReference type="Proteomes" id="UP000095751"/>
    </source>
</evidence>
<sequence>MLNSKKSSIESKKRIADAITESTENKTSIKKVKKEMVSTQKAAPKQAIEKKSCSPNKMAIKEDPDGEKLSTKKVKESTSTKTEPEPELSVKKTTDKKPPKASNLTSTSQTRKPAPNTVTSDSVKATTPSSKVVPYTKISSKMTMATLRKEAFARQMGKAPKLKSDLIRVLVEGSICVHESTEYLAYQNLLNRIQTERGALCKASLEKQKALKARRDEL</sequence>
<dbReference type="EMBL" id="KV784365">
    <property type="protein sequence ID" value="OEU12202.1"/>
    <property type="molecule type" value="Genomic_DNA"/>
</dbReference>